<evidence type="ECO:0000313" key="1">
    <source>
        <dbReference type="EMBL" id="KAI9901170.1"/>
    </source>
</evidence>
<gene>
    <name evidence="1" type="ORF">N3K66_002987</name>
</gene>
<reference evidence="1" key="1">
    <citation type="submission" date="2022-10" db="EMBL/GenBank/DDBJ databases">
        <title>Complete Genome of Trichothecium roseum strain YXFP-22015, a Plant Pathogen Isolated from Citrus.</title>
        <authorList>
            <person name="Wang Y."/>
            <person name="Zhu L."/>
        </authorList>
    </citation>
    <scope>NUCLEOTIDE SEQUENCE</scope>
    <source>
        <strain evidence="1">YXFP-22015</strain>
    </source>
</reference>
<dbReference type="EMBL" id="CM047942">
    <property type="protein sequence ID" value="KAI9901170.1"/>
    <property type="molecule type" value="Genomic_DNA"/>
</dbReference>
<proteinExistence type="predicted"/>
<accession>A0ACC0V449</accession>
<keyword evidence="2" id="KW-1185">Reference proteome</keyword>
<organism evidence="1 2">
    <name type="scientific">Trichothecium roseum</name>
    <dbReference type="NCBI Taxonomy" id="47278"/>
    <lineage>
        <taxon>Eukaryota</taxon>
        <taxon>Fungi</taxon>
        <taxon>Dikarya</taxon>
        <taxon>Ascomycota</taxon>
        <taxon>Pezizomycotina</taxon>
        <taxon>Sordariomycetes</taxon>
        <taxon>Hypocreomycetidae</taxon>
        <taxon>Hypocreales</taxon>
        <taxon>Hypocreales incertae sedis</taxon>
        <taxon>Trichothecium</taxon>
    </lineage>
</organism>
<sequence length="381" mass="41181">MHPRLVVTIAGLLSPTLATLQDLAECDPIDKDSVCPPDLGFATKTAFDFANSGWDDSFDAFWSVDNQTVKDKRQLDFDADQGGVGIAVFEPGQTPTLTSKKYLLFGKVSAEIRGAAGNGVIAALVLKSDSGDEIDWEILGAHDKQAQTNYFYDGKALYNTYNTTYDLDFPVHDDFHKYAVEWTETKIVFSVDGKVVKTWYVGDIPSGSWPQTPMQVKLGTWAVTEDSDAGEVSWAGGVPDWDGGAPFTAYFRKVEVQDYAGWCAEVDGDVKYSYDERMGGWQDIKIGGCAKKMSPGMYTPHVPIQVGPTGTSSQQSDTGSPSTGDASATATGTGTDAEPSATDGDEAPPQESEDEDDSSVIQRRTSLLLVTIVLISWLTVL</sequence>
<name>A0ACC0V449_9HYPO</name>
<protein>
    <submittedName>
        <fullName evidence="1">Uncharacterized protein</fullName>
    </submittedName>
</protein>
<dbReference type="Proteomes" id="UP001163324">
    <property type="component" value="Chromosome 3"/>
</dbReference>
<evidence type="ECO:0000313" key="2">
    <source>
        <dbReference type="Proteomes" id="UP001163324"/>
    </source>
</evidence>
<comment type="caution">
    <text evidence="1">The sequence shown here is derived from an EMBL/GenBank/DDBJ whole genome shotgun (WGS) entry which is preliminary data.</text>
</comment>